<keyword evidence="1" id="KW-0472">Membrane</keyword>
<name>A0ABV7JZX2_9ALTE</name>
<evidence type="ECO:0000313" key="3">
    <source>
        <dbReference type="Proteomes" id="UP001595477"/>
    </source>
</evidence>
<dbReference type="RefSeq" id="WP_123323686.1">
    <property type="nucleotide sequence ID" value="NZ_JBHRSX010000095.1"/>
</dbReference>
<keyword evidence="1" id="KW-0812">Transmembrane</keyword>
<feature type="transmembrane region" description="Helical" evidence="1">
    <location>
        <begin position="48"/>
        <end position="66"/>
    </location>
</feature>
<feature type="transmembrane region" description="Helical" evidence="1">
    <location>
        <begin position="12"/>
        <end position="36"/>
    </location>
</feature>
<feature type="transmembrane region" description="Helical" evidence="1">
    <location>
        <begin position="78"/>
        <end position="109"/>
    </location>
</feature>
<accession>A0ABV7JZX2</accession>
<comment type="caution">
    <text evidence="2">The sequence shown here is derived from an EMBL/GenBank/DDBJ whole genome shotgun (WGS) entry which is preliminary data.</text>
</comment>
<dbReference type="EMBL" id="JBHRSX010000095">
    <property type="protein sequence ID" value="MFC3203600.1"/>
    <property type="molecule type" value="Genomic_DNA"/>
</dbReference>
<sequence>MPHTEASPRLIILIIVCLYLPFIESMHGATLWGLNWQSPTLMDALRDYLIFIKLGMVLLAGYLMAFKYQIMQNTIRHGVLRAAFVISTWLLVAVQIPMLLLGIIFGGVLSSPADYIHREQTFGNDTVYVYSFDPGAMGKAYHYFYMKCPEPLGRYQLNEVARLNWMRDFSFALDGEQLVVKEEGGEIFEFSITEHRCEN</sequence>
<evidence type="ECO:0000313" key="2">
    <source>
        <dbReference type="EMBL" id="MFC3203600.1"/>
    </source>
</evidence>
<protein>
    <submittedName>
        <fullName evidence="2">Uncharacterized protein</fullName>
    </submittedName>
</protein>
<gene>
    <name evidence="2" type="ORF">ACFOEW_17475</name>
</gene>
<organism evidence="2 3">
    <name type="scientific">Alteromonas oceani</name>
    <dbReference type="NCBI Taxonomy" id="2071609"/>
    <lineage>
        <taxon>Bacteria</taxon>
        <taxon>Pseudomonadati</taxon>
        <taxon>Pseudomonadota</taxon>
        <taxon>Gammaproteobacteria</taxon>
        <taxon>Alteromonadales</taxon>
        <taxon>Alteromonadaceae</taxon>
        <taxon>Alteromonas/Salinimonas group</taxon>
        <taxon>Alteromonas</taxon>
    </lineage>
</organism>
<evidence type="ECO:0000256" key="1">
    <source>
        <dbReference type="SAM" id="Phobius"/>
    </source>
</evidence>
<dbReference type="Proteomes" id="UP001595477">
    <property type="component" value="Unassembled WGS sequence"/>
</dbReference>
<reference evidence="3" key="1">
    <citation type="journal article" date="2019" name="Int. J. Syst. Evol. Microbiol.">
        <title>The Global Catalogue of Microorganisms (GCM) 10K type strain sequencing project: providing services to taxonomists for standard genome sequencing and annotation.</title>
        <authorList>
            <consortium name="The Broad Institute Genomics Platform"/>
            <consortium name="The Broad Institute Genome Sequencing Center for Infectious Disease"/>
            <person name="Wu L."/>
            <person name="Ma J."/>
        </authorList>
    </citation>
    <scope>NUCLEOTIDE SEQUENCE [LARGE SCALE GENOMIC DNA]</scope>
    <source>
        <strain evidence="3">KCTC 52449</strain>
    </source>
</reference>
<keyword evidence="3" id="KW-1185">Reference proteome</keyword>
<proteinExistence type="predicted"/>
<keyword evidence="1" id="KW-1133">Transmembrane helix</keyword>